<comment type="caution">
    <text evidence="2">The sequence shown here is derived from an EMBL/GenBank/DDBJ whole genome shotgun (WGS) entry which is preliminary data.</text>
</comment>
<feature type="region of interest" description="Disordered" evidence="1">
    <location>
        <begin position="159"/>
        <end position="183"/>
    </location>
</feature>
<dbReference type="AlphaFoldDB" id="A0AAD6XYI8"/>
<evidence type="ECO:0000313" key="2">
    <source>
        <dbReference type="EMBL" id="KAJ7104487.1"/>
    </source>
</evidence>
<name>A0AAD6XYI8_9AGAR</name>
<dbReference type="Proteomes" id="UP001222325">
    <property type="component" value="Unassembled WGS sequence"/>
</dbReference>
<reference evidence="2" key="1">
    <citation type="submission" date="2023-03" db="EMBL/GenBank/DDBJ databases">
        <title>Massive genome expansion in bonnet fungi (Mycena s.s.) driven by repeated elements and novel gene families across ecological guilds.</title>
        <authorList>
            <consortium name="Lawrence Berkeley National Laboratory"/>
            <person name="Harder C.B."/>
            <person name="Miyauchi S."/>
            <person name="Viragh M."/>
            <person name="Kuo A."/>
            <person name="Thoen E."/>
            <person name="Andreopoulos B."/>
            <person name="Lu D."/>
            <person name="Skrede I."/>
            <person name="Drula E."/>
            <person name="Henrissat B."/>
            <person name="Morin E."/>
            <person name="Kohler A."/>
            <person name="Barry K."/>
            <person name="LaButti K."/>
            <person name="Morin E."/>
            <person name="Salamov A."/>
            <person name="Lipzen A."/>
            <person name="Mereny Z."/>
            <person name="Hegedus B."/>
            <person name="Baldrian P."/>
            <person name="Stursova M."/>
            <person name="Weitz H."/>
            <person name="Taylor A."/>
            <person name="Grigoriev I.V."/>
            <person name="Nagy L.G."/>
            <person name="Martin F."/>
            <person name="Kauserud H."/>
        </authorList>
    </citation>
    <scope>NUCLEOTIDE SEQUENCE</scope>
    <source>
        <strain evidence="2">CBHHK173m</strain>
    </source>
</reference>
<evidence type="ECO:0000256" key="1">
    <source>
        <dbReference type="SAM" id="MobiDB-lite"/>
    </source>
</evidence>
<keyword evidence="3" id="KW-1185">Reference proteome</keyword>
<dbReference type="EMBL" id="JARJCN010000001">
    <property type="protein sequence ID" value="KAJ7104487.1"/>
    <property type="molecule type" value="Genomic_DNA"/>
</dbReference>
<evidence type="ECO:0000313" key="3">
    <source>
        <dbReference type="Proteomes" id="UP001222325"/>
    </source>
</evidence>
<organism evidence="2 3">
    <name type="scientific">Mycena belliarum</name>
    <dbReference type="NCBI Taxonomy" id="1033014"/>
    <lineage>
        <taxon>Eukaryota</taxon>
        <taxon>Fungi</taxon>
        <taxon>Dikarya</taxon>
        <taxon>Basidiomycota</taxon>
        <taxon>Agaricomycotina</taxon>
        <taxon>Agaricomycetes</taxon>
        <taxon>Agaricomycetidae</taxon>
        <taxon>Agaricales</taxon>
        <taxon>Marasmiineae</taxon>
        <taxon>Mycenaceae</taxon>
        <taxon>Mycena</taxon>
    </lineage>
</organism>
<accession>A0AAD6XYI8</accession>
<proteinExistence type="predicted"/>
<gene>
    <name evidence="2" type="ORF">B0H15DRAFT_810268</name>
</gene>
<protein>
    <submittedName>
        <fullName evidence="2">Uncharacterized protein</fullName>
    </submittedName>
</protein>
<sequence>MPRCFKLNEHALLAQPFIPATRRPTAMRARGPDLLSSVLQLQCPVVRRRSRTWPQPRANLCCAGLSSPCHRVSHTRLDNPLAARPASAPRRGRTRPVANAMPPCVPALALALPLTKRCLRFALSGAPRPGYRATSSYPHAPDTAAWPCACALQSHSRTWPPGQPRAHSKRCSKPRPGCVSSENRTRRPVAPVYVYVSRVLQVRRSVMPQPTHASILYSLSSFLPPARPSCTCLPLCCFLHLPVC</sequence>